<feature type="transmembrane region" description="Helical" evidence="1">
    <location>
        <begin position="88"/>
        <end position="110"/>
    </location>
</feature>
<keyword evidence="1" id="KW-0472">Membrane</keyword>
<dbReference type="AlphaFoldDB" id="A0A437K5K7"/>
<dbReference type="EMBL" id="RZTZ01000014">
    <property type="protein sequence ID" value="RVT58038.1"/>
    <property type="molecule type" value="Genomic_DNA"/>
</dbReference>
<comment type="caution">
    <text evidence="2">The sequence shown here is derived from an EMBL/GenBank/DDBJ whole genome shotgun (WGS) entry which is preliminary data.</text>
</comment>
<evidence type="ECO:0000256" key="1">
    <source>
        <dbReference type="SAM" id="Phobius"/>
    </source>
</evidence>
<evidence type="ECO:0000313" key="3">
    <source>
        <dbReference type="Proteomes" id="UP000288024"/>
    </source>
</evidence>
<keyword evidence="1" id="KW-1133">Transmembrane helix</keyword>
<feature type="transmembrane region" description="Helical" evidence="1">
    <location>
        <begin position="155"/>
        <end position="171"/>
    </location>
</feature>
<dbReference type="NCBIfam" id="NF041644">
    <property type="entry name" value="CBO0543_fam"/>
    <property type="match status" value="1"/>
</dbReference>
<reference evidence="2 3" key="1">
    <citation type="submission" date="2019-01" db="EMBL/GenBank/DDBJ databases">
        <title>Bacillus sp. M5HDSG1-1, whole genome shotgun sequence.</title>
        <authorList>
            <person name="Tuo L."/>
        </authorList>
    </citation>
    <scope>NUCLEOTIDE SEQUENCE [LARGE SCALE GENOMIC DNA]</scope>
    <source>
        <strain evidence="2 3">M5HDSG1-1</strain>
    </source>
</reference>
<feature type="transmembrane region" description="Helical" evidence="1">
    <location>
        <begin position="117"/>
        <end position="135"/>
    </location>
</feature>
<name>A0A437K5K7_9BACI</name>
<protein>
    <submittedName>
        <fullName evidence="2">Uncharacterized protein</fullName>
    </submittedName>
</protein>
<dbReference type="Proteomes" id="UP000288024">
    <property type="component" value="Unassembled WGS sequence"/>
</dbReference>
<sequence>MASSSEIMEAKKHLVELTINHWLYYDLFSIQWWILVGATIIPYFIWWRLVNIKRFYEIFSYGLLCGCFSIVLDIIGTEMLLWSYPDKLLPWIPPLIPADLVMIPITAMLVYQYTNKWKTFLIGTILWAALFSYIFEPLFVEWNMFMLGDNWKHSYSFIGFILLGIVLRAIFKGIKLGLMHSLKDST</sequence>
<evidence type="ECO:0000313" key="2">
    <source>
        <dbReference type="EMBL" id="RVT58038.1"/>
    </source>
</evidence>
<accession>A0A437K5K7</accession>
<feature type="transmembrane region" description="Helical" evidence="1">
    <location>
        <begin position="58"/>
        <end position="82"/>
    </location>
</feature>
<keyword evidence="3" id="KW-1185">Reference proteome</keyword>
<organism evidence="2 3">
    <name type="scientific">Niallia taxi</name>
    <dbReference type="NCBI Taxonomy" id="2499688"/>
    <lineage>
        <taxon>Bacteria</taxon>
        <taxon>Bacillati</taxon>
        <taxon>Bacillota</taxon>
        <taxon>Bacilli</taxon>
        <taxon>Bacillales</taxon>
        <taxon>Bacillaceae</taxon>
        <taxon>Niallia</taxon>
    </lineage>
</organism>
<feature type="transmembrane region" description="Helical" evidence="1">
    <location>
        <begin position="22"/>
        <end position="46"/>
    </location>
</feature>
<keyword evidence="1" id="KW-0812">Transmembrane</keyword>
<dbReference type="InterPro" id="IPR048147">
    <property type="entry name" value="CBO0543-like"/>
</dbReference>
<gene>
    <name evidence="2" type="ORF">EM808_23415</name>
</gene>
<proteinExistence type="predicted"/>